<sequence length="66" mass="7819">MKRKELIDFMGNVLRWHKGAEIPMPHPKDLVIAYRAVIQVLKDSDEDVTDFVLRNFEFEHHGKEEV</sequence>
<accession>J9F556</accession>
<name>J9F556_9ZZZZ</name>
<proteinExistence type="predicted"/>
<evidence type="ECO:0000313" key="1">
    <source>
        <dbReference type="EMBL" id="EJW89628.1"/>
    </source>
</evidence>
<reference evidence="1" key="1">
    <citation type="journal article" date="2012" name="PLoS ONE">
        <title>Gene sets for utilization of primary and secondary nutrition supplies in the distal gut of endangered iberian lynx.</title>
        <authorList>
            <person name="Alcaide M."/>
            <person name="Messina E."/>
            <person name="Richter M."/>
            <person name="Bargiela R."/>
            <person name="Peplies J."/>
            <person name="Huws S.A."/>
            <person name="Newbold C.J."/>
            <person name="Golyshin P.N."/>
            <person name="Simon M.A."/>
            <person name="Lopez G."/>
            <person name="Yakimov M.M."/>
            <person name="Ferrer M."/>
        </authorList>
    </citation>
    <scope>NUCLEOTIDE SEQUENCE</scope>
</reference>
<dbReference type="EMBL" id="AMCI01009345">
    <property type="protein sequence ID" value="EJW89628.1"/>
    <property type="molecule type" value="Genomic_DNA"/>
</dbReference>
<comment type="caution">
    <text evidence="1">The sequence shown here is derived from an EMBL/GenBank/DDBJ whole genome shotgun (WGS) entry which is preliminary data.</text>
</comment>
<protein>
    <submittedName>
        <fullName evidence="1">Uncharacterized protein</fullName>
    </submittedName>
</protein>
<organism evidence="1">
    <name type="scientific">gut metagenome</name>
    <dbReference type="NCBI Taxonomy" id="749906"/>
    <lineage>
        <taxon>unclassified sequences</taxon>
        <taxon>metagenomes</taxon>
        <taxon>organismal metagenomes</taxon>
    </lineage>
</organism>
<gene>
    <name evidence="1" type="ORF">EVA_22228</name>
</gene>
<dbReference type="AlphaFoldDB" id="J9F556"/>